<dbReference type="Proteomes" id="UP000193409">
    <property type="component" value="Unassembled WGS sequence"/>
</dbReference>
<dbReference type="Pfam" id="PF17932">
    <property type="entry name" value="TetR_C_24"/>
    <property type="match status" value="1"/>
</dbReference>
<accession>A0A1Y5T4S6</accession>
<dbReference type="PROSITE" id="PS50977">
    <property type="entry name" value="HTH_TETR_2"/>
    <property type="match status" value="1"/>
</dbReference>
<reference evidence="4 5" key="1">
    <citation type="submission" date="2017-03" db="EMBL/GenBank/DDBJ databases">
        <authorList>
            <person name="Afonso C.L."/>
            <person name="Miller P.J."/>
            <person name="Scott M.A."/>
            <person name="Spackman E."/>
            <person name="Goraichik I."/>
            <person name="Dimitrov K.M."/>
            <person name="Suarez D.L."/>
            <person name="Swayne D.E."/>
        </authorList>
    </citation>
    <scope>NUCLEOTIDE SEQUENCE [LARGE SCALE GENOMIC DNA]</scope>
    <source>
        <strain evidence="4 5">CECT 7680</strain>
    </source>
</reference>
<keyword evidence="1 2" id="KW-0238">DNA-binding</keyword>
<evidence type="ECO:0000256" key="2">
    <source>
        <dbReference type="PROSITE-ProRule" id="PRU00335"/>
    </source>
</evidence>
<feature type="DNA-binding region" description="H-T-H motif" evidence="2">
    <location>
        <begin position="33"/>
        <end position="52"/>
    </location>
</feature>
<evidence type="ECO:0000313" key="4">
    <source>
        <dbReference type="EMBL" id="SLN55796.1"/>
    </source>
</evidence>
<dbReference type="Gene3D" id="1.10.357.10">
    <property type="entry name" value="Tetracycline Repressor, domain 2"/>
    <property type="match status" value="1"/>
</dbReference>
<dbReference type="PANTHER" id="PTHR30055:SF200">
    <property type="entry name" value="HTH-TYPE TRANSCRIPTIONAL REPRESSOR BDCR"/>
    <property type="match status" value="1"/>
</dbReference>
<gene>
    <name evidence="4" type="primary">acrR</name>
    <name evidence="4" type="ORF">PSA7680_02907</name>
</gene>
<dbReference type="SUPFAM" id="SSF48498">
    <property type="entry name" value="Tetracyclin repressor-like, C-terminal domain"/>
    <property type="match status" value="1"/>
</dbReference>
<protein>
    <submittedName>
        <fullName evidence="4">HTH-type transcriptional regulator AcrR</fullName>
    </submittedName>
</protein>
<proteinExistence type="predicted"/>
<dbReference type="GO" id="GO:0000976">
    <property type="term" value="F:transcription cis-regulatory region binding"/>
    <property type="evidence" value="ECO:0007669"/>
    <property type="project" value="TreeGrafter"/>
</dbReference>
<evidence type="ECO:0000256" key="1">
    <source>
        <dbReference type="ARBA" id="ARBA00023125"/>
    </source>
</evidence>
<dbReference type="GO" id="GO:0003700">
    <property type="term" value="F:DNA-binding transcription factor activity"/>
    <property type="evidence" value="ECO:0007669"/>
    <property type="project" value="TreeGrafter"/>
</dbReference>
<dbReference type="Pfam" id="PF00440">
    <property type="entry name" value="TetR_N"/>
    <property type="match status" value="1"/>
</dbReference>
<dbReference type="InterPro" id="IPR036271">
    <property type="entry name" value="Tet_transcr_reg_TetR-rel_C_sf"/>
</dbReference>
<evidence type="ECO:0000259" key="3">
    <source>
        <dbReference type="PROSITE" id="PS50977"/>
    </source>
</evidence>
<dbReference type="EMBL" id="FWFQ01000023">
    <property type="protein sequence ID" value="SLN55796.1"/>
    <property type="molecule type" value="Genomic_DNA"/>
</dbReference>
<dbReference type="InterPro" id="IPR050109">
    <property type="entry name" value="HTH-type_TetR-like_transc_reg"/>
</dbReference>
<dbReference type="SUPFAM" id="SSF46689">
    <property type="entry name" value="Homeodomain-like"/>
    <property type="match status" value="1"/>
</dbReference>
<dbReference type="RefSeq" id="WP_085869443.1">
    <property type="nucleotide sequence ID" value="NZ_FWFQ01000023.1"/>
</dbReference>
<dbReference type="PANTHER" id="PTHR30055">
    <property type="entry name" value="HTH-TYPE TRANSCRIPTIONAL REGULATOR RUTR"/>
    <property type="match status" value="1"/>
</dbReference>
<feature type="domain" description="HTH tetR-type" evidence="3">
    <location>
        <begin position="10"/>
        <end position="70"/>
    </location>
</feature>
<dbReference type="AlphaFoldDB" id="A0A1Y5T4S6"/>
<organism evidence="4 5">
    <name type="scientific">Pseudoruegeria aquimaris</name>
    <dbReference type="NCBI Taxonomy" id="393663"/>
    <lineage>
        <taxon>Bacteria</taxon>
        <taxon>Pseudomonadati</taxon>
        <taxon>Pseudomonadota</taxon>
        <taxon>Alphaproteobacteria</taxon>
        <taxon>Rhodobacterales</taxon>
        <taxon>Roseobacteraceae</taxon>
        <taxon>Pseudoruegeria</taxon>
    </lineage>
</organism>
<evidence type="ECO:0000313" key="5">
    <source>
        <dbReference type="Proteomes" id="UP000193409"/>
    </source>
</evidence>
<dbReference type="PRINTS" id="PR00455">
    <property type="entry name" value="HTHTETR"/>
</dbReference>
<keyword evidence="5" id="KW-1185">Reference proteome</keyword>
<dbReference type="InterPro" id="IPR001647">
    <property type="entry name" value="HTH_TetR"/>
</dbReference>
<dbReference type="InterPro" id="IPR009057">
    <property type="entry name" value="Homeodomain-like_sf"/>
</dbReference>
<sequence>MARTSGRSAADTGARIHAAALALFSEHGFDAVSMRQIAGASGVQAGAIYLHTKDKQTLLYSLMTEFLQARQHALPPLDPQGNPYPQLKSFIQAHVATNRAAPAAARLVRNEARALAGDYAAIVAAFEKGYRDHLKALLRLGRDKGAFQVPDEDLIADAILTLLAALPDWQAAHPDFPEEKLDRIYENMIRRILKS</sequence>
<dbReference type="InterPro" id="IPR041490">
    <property type="entry name" value="KstR2_TetR_C"/>
</dbReference>
<name>A0A1Y5T4S6_9RHOB</name>
<dbReference type="OrthoDB" id="9814200at2"/>